<feature type="domain" description="Glycosyl transferase family 1" evidence="1">
    <location>
        <begin position="208"/>
        <end position="362"/>
    </location>
</feature>
<keyword evidence="3" id="KW-0808">Transferase</keyword>
<dbReference type="PANTHER" id="PTHR45947:SF3">
    <property type="entry name" value="SULFOQUINOVOSYL TRANSFERASE SQD2"/>
    <property type="match status" value="1"/>
</dbReference>
<protein>
    <submittedName>
        <fullName evidence="3">Glycosyl transferase, group 1</fullName>
    </submittedName>
</protein>
<dbReference type="InterPro" id="IPR050194">
    <property type="entry name" value="Glycosyltransferase_grp1"/>
</dbReference>
<dbReference type="InterPro" id="IPR001296">
    <property type="entry name" value="Glyco_trans_1"/>
</dbReference>
<dbReference type="SUPFAM" id="SSF53756">
    <property type="entry name" value="UDP-Glycosyltransferase/glycogen phosphorylase"/>
    <property type="match status" value="1"/>
</dbReference>
<name>B1X092_CROS5</name>
<dbReference type="Pfam" id="PF13439">
    <property type="entry name" value="Glyco_transf_4"/>
    <property type="match status" value="1"/>
</dbReference>
<dbReference type="PANTHER" id="PTHR45947">
    <property type="entry name" value="SULFOQUINOVOSYL TRANSFERASE SQD2"/>
    <property type="match status" value="1"/>
</dbReference>
<gene>
    <name evidence="3" type="ordered locus">cce_0242</name>
</gene>
<sequence>MNVVFFTHYSDLYGANLGLINLIDGLKKYQINCHVIIPKKGKIGRELRSRNVPFAIIPIECWIDMPRRSNNPSKKFYWKLQRLLKNIQLIPQLTKIINSWEADIIYTNSAVINIGLVVAKLLKLPHVWHIKEFVDLDYDFQFDWGKKFFQYSVKKSEAVITMSQALTAYHFKNISIPSIQVIYDGIAFESNFDHWYQLSHPYPFDKNEFYTFALVGKIYPQKGHEIAIKAMAIITKKYKNVRLIIVGSGEQSYENYLQKLTHELEIANKVEFWGYLNDPFKAYFSSDAVLMCSTSEGMGRVTIEAMATCRPVIGYDNAGTSELIEHESTGLLYQNNEPKTLAACMERFVENVSWSQALGKNAWKIAKQKYSIENFAQEVYQVLSSL</sequence>
<dbReference type="Proteomes" id="UP000001203">
    <property type="component" value="Chromosome circular"/>
</dbReference>
<dbReference type="STRING" id="43989.cce_0242"/>
<dbReference type="AlphaFoldDB" id="B1X092"/>
<dbReference type="GO" id="GO:0016758">
    <property type="term" value="F:hexosyltransferase activity"/>
    <property type="evidence" value="ECO:0007669"/>
    <property type="project" value="TreeGrafter"/>
</dbReference>
<accession>B1X092</accession>
<dbReference type="Gene3D" id="3.40.50.2000">
    <property type="entry name" value="Glycogen Phosphorylase B"/>
    <property type="match status" value="2"/>
</dbReference>
<evidence type="ECO:0000313" key="4">
    <source>
        <dbReference type="Proteomes" id="UP000001203"/>
    </source>
</evidence>
<organism evidence="3 4">
    <name type="scientific">Crocosphaera subtropica (strain ATCC 51142 / BH68)</name>
    <name type="common">Cyanothece sp. (strain ATCC 51142)</name>
    <dbReference type="NCBI Taxonomy" id="43989"/>
    <lineage>
        <taxon>Bacteria</taxon>
        <taxon>Bacillati</taxon>
        <taxon>Cyanobacteriota</taxon>
        <taxon>Cyanophyceae</taxon>
        <taxon>Oscillatoriophycideae</taxon>
        <taxon>Chroococcales</taxon>
        <taxon>Aphanothecaceae</taxon>
        <taxon>Crocosphaera</taxon>
        <taxon>Crocosphaera subtropica</taxon>
    </lineage>
</organism>
<feature type="domain" description="Glycosyltransferase subfamily 4-like N-terminal" evidence="2">
    <location>
        <begin position="14"/>
        <end position="186"/>
    </location>
</feature>
<dbReference type="CAZy" id="GT4">
    <property type="family name" value="Glycosyltransferase Family 4"/>
</dbReference>
<dbReference type="OrthoDB" id="9814612at2"/>
<evidence type="ECO:0000313" key="3">
    <source>
        <dbReference type="EMBL" id="ACB49593.1"/>
    </source>
</evidence>
<dbReference type="KEGG" id="cyt:cce_0242"/>
<dbReference type="InterPro" id="IPR028098">
    <property type="entry name" value="Glyco_trans_4-like_N"/>
</dbReference>
<evidence type="ECO:0000259" key="1">
    <source>
        <dbReference type="Pfam" id="PF00534"/>
    </source>
</evidence>
<proteinExistence type="predicted"/>
<reference evidence="3 4" key="1">
    <citation type="journal article" date="2008" name="Proc. Natl. Acad. Sci. U.S.A.">
        <title>The genome of Cyanothece 51142, a unicellular diazotrophic cyanobacterium important in the marine nitrogen cycle.</title>
        <authorList>
            <person name="Welsh E.A."/>
            <person name="Liberton M."/>
            <person name="Stoeckel J."/>
            <person name="Loh T."/>
            <person name="Elvitigala T."/>
            <person name="Wang C."/>
            <person name="Wollam A."/>
            <person name="Fulton R.S."/>
            <person name="Clifton S.W."/>
            <person name="Jacobs J.M."/>
            <person name="Aurora R."/>
            <person name="Ghosh B.K."/>
            <person name="Sherman L.A."/>
            <person name="Smith R.D."/>
            <person name="Wilson R.K."/>
            <person name="Pakrasi H.B."/>
        </authorList>
    </citation>
    <scope>NUCLEOTIDE SEQUENCE [LARGE SCALE GENOMIC DNA]</scope>
    <source>
        <strain evidence="4">ATCC 51142 / BH68</strain>
    </source>
</reference>
<keyword evidence="4" id="KW-1185">Reference proteome</keyword>
<evidence type="ECO:0000259" key="2">
    <source>
        <dbReference type="Pfam" id="PF13439"/>
    </source>
</evidence>
<dbReference type="Pfam" id="PF00534">
    <property type="entry name" value="Glycos_transf_1"/>
    <property type="match status" value="1"/>
</dbReference>
<dbReference type="EMBL" id="CP000806">
    <property type="protein sequence ID" value="ACB49593.1"/>
    <property type="molecule type" value="Genomic_DNA"/>
</dbReference>
<dbReference type="HOGENOM" id="CLU_009583_0_2_3"/>
<dbReference type="eggNOG" id="COG0438">
    <property type="taxonomic scope" value="Bacteria"/>
</dbReference>
<dbReference type="RefSeq" id="WP_009546737.1">
    <property type="nucleotide sequence ID" value="NC_010546.1"/>
</dbReference>